<feature type="chain" id="PRO_5015400854" description="N-acetylmuramoyl-L-alanine amidase" evidence="5">
    <location>
        <begin position="19"/>
        <end position="597"/>
    </location>
</feature>
<feature type="compositionally biased region" description="Low complexity" evidence="4">
    <location>
        <begin position="343"/>
        <end position="354"/>
    </location>
</feature>
<dbReference type="Pfam" id="PF01520">
    <property type="entry name" value="Amidase_3"/>
    <property type="match status" value="1"/>
</dbReference>
<dbReference type="AlphaFoldDB" id="A0A2S9TN53"/>
<dbReference type="GO" id="GO:0008745">
    <property type="term" value="F:N-acetylmuramoyl-L-alanine amidase activity"/>
    <property type="evidence" value="ECO:0007669"/>
    <property type="project" value="UniProtKB-EC"/>
</dbReference>
<evidence type="ECO:0000256" key="3">
    <source>
        <dbReference type="ARBA" id="ARBA00022801"/>
    </source>
</evidence>
<dbReference type="CDD" id="cd02696">
    <property type="entry name" value="MurNAc-LAA"/>
    <property type="match status" value="1"/>
</dbReference>
<protein>
    <recommendedName>
        <fullName evidence="2">N-acetylmuramoyl-L-alanine amidase</fullName>
        <ecNumber evidence="2">3.5.1.28</ecNumber>
    </recommendedName>
</protein>
<evidence type="ECO:0000313" key="8">
    <source>
        <dbReference type="Proteomes" id="UP000238811"/>
    </source>
</evidence>
<comment type="caution">
    <text evidence="7">The sequence shown here is derived from an EMBL/GenBank/DDBJ whole genome shotgun (WGS) entry which is preliminary data.</text>
</comment>
<dbReference type="PANTHER" id="PTHR30404">
    <property type="entry name" value="N-ACETYLMURAMOYL-L-ALANINE AMIDASE"/>
    <property type="match status" value="1"/>
</dbReference>
<keyword evidence="5" id="KW-0732">Signal</keyword>
<gene>
    <name evidence="7" type="ORF">CJ668_06910</name>
</gene>
<dbReference type="PANTHER" id="PTHR30404:SF0">
    <property type="entry name" value="N-ACETYLMURAMOYL-L-ALANINE AMIDASE AMIC"/>
    <property type="match status" value="1"/>
</dbReference>
<dbReference type="SUPFAM" id="SSF53187">
    <property type="entry name" value="Zn-dependent exopeptidases"/>
    <property type="match status" value="1"/>
</dbReference>
<dbReference type="GO" id="GO:0030288">
    <property type="term" value="C:outer membrane-bounded periplasmic space"/>
    <property type="evidence" value="ECO:0007669"/>
    <property type="project" value="TreeGrafter"/>
</dbReference>
<dbReference type="InterPro" id="IPR050695">
    <property type="entry name" value="N-acetylmuramoyl_amidase_3"/>
</dbReference>
<evidence type="ECO:0000256" key="5">
    <source>
        <dbReference type="SAM" id="SignalP"/>
    </source>
</evidence>
<evidence type="ECO:0000256" key="4">
    <source>
        <dbReference type="SAM" id="MobiDB-lite"/>
    </source>
</evidence>
<name>A0A2S9TN53_9BACT</name>
<dbReference type="FunFam" id="3.40.630.40:FF:000005">
    <property type="entry name" value="N-acetylmuramoyl-L-alanine amidase (AmiA)"/>
    <property type="match status" value="1"/>
</dbReference>
<dbReference type="EC" id="3.5.1.28" evidence="2"/>
<reference evidence="7 8" key="1">
    <citation type="submission" date="2017-09" db="EMBL/GenBank/DDBJ databases">
        <title>Reassesment of A. cryaerophilus.</title>
        <authorList>
            <person name="Perez-Cataluna A."/>
            <person name="Collado L."/>
            <person name="Salgado O."/>
            <person name="Lefinanco V."/>
            <person name="Figueras M.J."/>
        </authorList>
    </citation>
    <scope>NUCLEOTIDE SEQUENCE [LARGE SCALE GENOMIC DNA]</scope>
    <source>
        <strain evidence="7 8">LMG 10229</strain>
    </source>
</reference>
<dbReference type="SMART" id="SM00646">
    <property type="entry name" value="Ami_3"/>
    <property type="match status" value="1"/>
</dbReference>
<evidence type="ECO:0000256" key="1">
    <source>
        <dbReference type="ARBA" id="ARBA00001561"/>
    </source>
</evidence>
<sequence>MLTKFFICLLLIINISFASSLEQQYKEARIEFLKSSLRKDDNQKIDDLKKIIELGKKLNKDVRPDEKKLAVLNKSIKVINNKNIEPAQTSSNNKQNKEKQSNLLYSIKNVTTSNNSIIVDFNIDIKEDDIKFFELKPSPLYRDVFDIKGYFKDALATKLAIQGVEKITIGQFQPDVLRIVISGDVNPETSYKIAKRQLIIDVNSKQSIKKDEQVKEISKQKIEPNSNIQDMVDLKNSIRSISSSGDKITIQFNKKISQKDLKYSTLKQNGNFEYIFDINGKYSYVEPTKLNLNSIDKVITTENKNSVRIRLINKNNPKIKYILKSNELTIEVLETQSEKVEVTKNSSDSNSKTNLPTKVSKQVQNTTAKNAINKTIVIDAGHGGDDVGAVGPNKEYEKVINLEVAKYLDNILKQRGYKVYLTRSTDKFIKVMDRTILANEKNADLFISIHTNSMPKEKASSTSGIETFFLSPARSERAKKVAALENKDDIREMSESSKNVFLESLNRPRITASHKFAIDVQSGLLQAARTKYKDVRDTGVKEGPFWVLVGAQMPSILIELGFISHPVESKRLYNKDYQQVLANGIANGIDSYFLKNP</sequence>
<dbReference type="Gene3D" id="3.40.630.40">
    <property type="entry name" value="Zn-dependent exopeptidases"/>
    <property type="match status" value="1"/>
</dbReference>
<dbReference type="GO" id="GO:0009253">
    <property type="term" value="P:peptidoglycan catabolic process"/>
    <property type="evidence" value="ECO:0007669"/>
    <property type="project" value="InterPro"/>
</dbReference>
<feature type="region of interest" description="Disordered" evidence="4">
    <location>
        <begin position="339"/>
        <end position="362"/>
    </location>
</feature>
<proteinExistence type="predicted"/>
<feature type="domain" description="MurNAc-LAA" evidence="6">
    <location>
        <begin position="435"/>
        <end position="590"/>
    </location>
</feature>
<organism evidence="7 8">
    <name type="scientific">Aliarcobacter cryaerophilus</name>
    <dbReference type="NCBI Taxonomy" id="28198"/>
    <lineage>
        <taxon>Bacteria</taxon>
        <taxon>Pseudomonadati</taxon>
        <taxon>Campylobacterota</taxon>
        <taxon>Epsilonproteobacteria</taxon>
        <taxon>Campylobacterales</taxon>
        <taxon>Arcobacteraceae</taxon>
        <taxon>Aliarcobacter</taxon>
    </lineage>
</organism>
<evidence type="ECO:0000256" key="2">
    <source>
        <dbReference type="ARBA" id="ARBA00011901"/>
    </source>
</evidence>
<dbReference type="EMBL" id="NXGD01000007">
    <property type="protein sequence ID" value="PRN00245.1"/>
    <property type="molecule type" value="Genomic_DNA"/>
</dbReference>
<dbReference type="InterPro" id="IPR002508">
    <property type="entry name" value="MurNAc-LAA_cat"/>
</dbReference>
<evidence type="ECO:0000313" key="7">
    <source>
        <dbReference type="EMBL" id="PRN00245.1"/>
    </source>
</evidence>
<accession>A0A2S9TN53</accession>
<dbReference type="Proteomes" id="UP000238811">
    <property type="component" value="Unassembled WGS sequence"/>
</dbReference>
<keyword evidence="3" id="KW-0378">Hydrolase</keyword>
<feature type="signal peptide" evidence="5">
    <location>
        <begin position="1"/>
        <end position="18"/>
    </location>
</feature>
<evidence type="ECO:0000259" key="6">
    <source>
        <dbReference type="SMART" id="SM00646"/>
    </source>
</evidence>
<comment type="catalytic activity">
    <reaction evidence="1">
        <text>Hydrolyzes the link between N-acetylmuramoyl residues and L-amino acid residues in certain cell-wall glycopeptides.</text>
        <dbReference type="EC" id="3.5.1.28"/>
    </reaction>
</comment>